<accession>A0A3M2SH26</accession>
<dbReference type="PANTHER" id="PTHR42057:SF2">
    <property type="entry name" value="F-BOX DOMAIN PROTEIN (AFU_ORTHOLOGUE AFUA_4G00200)-RELATED"/>
    <property type="match status" value="1"/>
</dbReference>
<dbReference type="EMBL" id="NKUJ01000041">
    <property type="protein sequence ID" value="RMJ16860.1"/>
    <property type="molecule type" value="Genomic_DNA"/>
</dbReference>
<evidence type="ECO:0000313" key="2">
    <source>
        <dbReference type="Proteomes" id="UP000277212"/>
    </source>
</evidence>
<dbReference type="Proteomes" id="UP000277212">
    <property type="component" value="Unassembled WGS sequence"/>
</dbReference>
<protein>
    <recommendedName>
        <fullName evidence="3">F-box domain-containing protein</fullName>
    </recommendedName>
</protein>
<dbReference type="AlphaFoldDB" id="A0A3M2SH26"/>
<reference evidence="1 2" key="1">
    <citation type="submission" date="2017-06" db="EMBL/GenBank/DDBJ databases">
        <title>Comparative genomic analysis of Ambrosia Fusariam Clade fungi.</title>
        <authorList>
            <person name="Stajich J.E."/>
            <person name="Carrillo J."/>
            <person name="Kijimoto T."/>
            <person name="Eskalen A."/>
            <person name="O'Donnell K."/>
            <person name="Kasson M."/>
        </authorList>
    </citation>
    <scope>NUCLEOTIDE SEQUENCE [LARGE SCALE GENOMIC DNA]</scope>
    <source>
        <strain evidence="1">UCR3666</strain>
    </source>
</reference>
<comment type="caution">
    <text evidence="1">The sequence shown here is derived from an EMBL/GenBank/DDBJ whole genome shotgun (WGS) entry which is preliminary data.</text>
</comment>
<organism evidence="1 2">
    <name type="scientific">Fusarium kuroshium</name>
    <dbReference type="NCBI Taxonomy" id="2010991"/>
    <lineage>
        <taxon>Eukaryota</taxon>
        <taxon>Fungi</taxon>
        <taxon>Dikarya</taxon>
        <taxon>Ascomycota</taxon>
        <taxon>Pezizomycotina</taxon>
        <taxon>Sordariomycetes</taxon>
        <taxon>Hypocreomycetidae</taxon>
        <taxon>Hypocreales</taxon>
        <taxon>Nectriaceae</taxon>
        <taxon>Fusarium</taxon>
        <taxon>Fusarium solani species complex</taxon>
    </lineage>
</organism>
<proteinExistence type="predicted"/>
<dbReference type="PANTHER" id="PTHR42057">
    <property type="entry name" value="F-BOX DOMAIN PROTEIN (AFU_ORTHOLOGUE AFUA_4G00200)"/>
    <property type="match status" value="1"/>
</dbReference>
<name>A0A3M2SH26_9HYPO</name>
<evidence type="ECO:0000313" key="1">
    <source>
        <dbReference type="EMBL" id="RMJ16860.1"/>
    </source>
</evidence>
<evidence type="ECO:0008006" key="3">
    <source>
        <dbReference type="Google" id="ProtNLM"/>
    </source>
</evidence>
<dbReference type="OrthoDB" id="3140657at2759"/>
<keyword evidence="2" id="KW-1185">Reference proteome</keyword>
<gene>
    <name evidence="1" type="ORF">CDV36_003445</name>
</gene>
<sequence length="481" mass="54927">MNHIALPHLFRNIRLEGFGGSAECVINIAKSPKLRGLVRDLTIDSWVGSDFEYNANEDYEIPKDFMDALPYVRCFGKVTALHLRFNEFCGDRDRSHWQTDIEETWSFRYRIIDTVCHCIVGMWTKERQEKIDDRAGLDYDPEYPEDDLGVPLEQVMPLKELTISNLADYDDPSITRSKAWKKVLSLKSLVNLKLFIATETESASPEAATYFEEKYEFFEDLPETWLSSPIADNLRVLSLFYCDFWGWFPKIDFRLMGPEPFPQLKVLALGNYVFSHDWQIDWFASIGSKNGSGGLEELYLDDCPILTRARQTGPLSSGDPGYPETSTVMHAAGGGETDMFEFPMRWHHVLSRWRETMKGLKVFRIGHGAWHSPSPKDAKMLREDADDEGYDIDASTYYRISYNIHRSYGGDGLDVSEDKRMLYTEYDIGIGPSPWLEGGDYYAGEAESPSVTEETKGKDVGAYEGLIAAINARQQDLRGEK</sequence>